<reference evidence="2 3" key="2">
    <citation type="journal article" date="2010" name="Stand. Genomic Sci.">
        <title>Complete genome sequence of Alicyclobacillus acidocaldarius type strain (104-IA).</title>
        <authorList>
            <person name="Mavromatis K."/>
            <person name="Sikorski J."/>
            <person name="Lapidus A."/>
            <person name="Glavina Del Rio T."/>
            <person name="Copeland A."/>
            <person name="Tice H."/>
            <person name="Cheng J.F."/>
            <person name="Lucas S."/>
            <person name="Chen F."/>
            <person name="Nolan M."/>
            <person name="Bruce D."/>
            <person name="Goodwin L."/>
            <person name="Pitluck S."/>
            <person name="Ivanova N."/>
            <person name="Ovchinnikova G."/>
            <person name="Pati A."/>
            <person name="Chen A."/>
            <person name="Palaniappan K."/>
            <person name="Land M."/>
            <person name="Hauser L."/>
            <person name="Chang Y.J."/>
            <person name="Jeffries C.D."/>
            <person name="Chain P."/>
            <person name="Meincke L."/>
            <person name="Sims D."/>
            <person name="Chertkov O."/>
            <person name="Han C."/>
            <person name="Brettin T."/>
            <person name="Detter J.C."/>
            <person name="Wahrenburg C."/>
            <person name="Rohde M."/>
            <person name="Pukall R."/>
            <person name="Goker M."/>
            <person name="Bristow J."/>
            <person name="Eisen J.A."/>
            <person name="Markowitz V."/>
            <person name="Hugenholtz P."/>
            <person name="Klenk H.P."/>
            <person name="Kyrpides N.C."/>
        </authorList>
    </citation>
    <scope>NUCLEOTIDE SEQUENCE [LARGE SCALE GENOMIC DNA]</scope>
    <source>
        <strain evidence="3">ATCC 27009 / DSM 446 / BCRC 14685 / JCM 5260 / KCTC 1825 / NBRC 15652 / NCIMB 11725 / NRRL B-14509 / 104-IA</strain>
    </source>
</reference>
<accession>C8WVA2</accession>
<keyword evidence="3" id="KW-1185">Reference proteome</keyword>
<dbReference type="HOGENOM" id="CLU_1418855_0_0_9"/>
<evidence type="ECO:0000313" key="2">
    <source>
        <dbReference type="EMBL" id="ACV59939.1"/>
    </source>
</evidence>
<organism evidence="2 3">
    <name type="scientific">Alicyclobacillus acidocaldarius subsp. acidocaldarius (strain ATCC 27009 / DSM 446 / BCRC 14685 / JCM 5260 / KCTC 1825 / NBRC 15652 / NCIMB 11725 / NRRL B-14509 / 104-IA)</name>
    <name type="common">Bacillus acidocaldarius</name>
    <dbReference type="NCBI Taxonomy" id="521098"/>
    <lineage>
        <taxon>Bacteria</taxon>
        <taxon>Bacillati</taxon>
        <taxon>Bacillota</taxon>
        <taxon>Bacilli</taxon>
        <taxon>Bacillales</taxon>
        <taxon>Alicyclobacillaceae</taxon>
        <taxon>Alicyclobacillus</taxon>
    </lineage>
</organism>
<evidence type="ECO:0008006" key="4">
    <source>
        <dbReference type="Google" id="ProtNLM"/>
    </source>
</evidence>
<keyword evidence="1" id="KW-0472">Membrane</keyword>
<dbReference type="STRING" id="521098.Aaci_2936"/>
<sequence length="191" mass="20568">MIDLVLLAGALWVAAWIAAQPAEVALLYTAGFYASTYAAAQVAPWFVLHLSITQPVLAWMAQHVGADVPVFGTGFSKRAIPSAQPQWMALHALDWMTALFLGAAVWCSFVGVHRFLQAMLDEDEPLETGWFSRLASGLFGASAGVWAMLQAAPALAVLLNLFGHPQSLESNPLLDLILRGVQALPVVRTMI</sequence>
<name>C8WVA2_ALIAD</name>
<feature type="transmembrane region" description="Helical" evidence="1">
    <location>
        <begin position="95"/>
        <end position="116"/>
    </location>
</feature>
<dbReference type="Proteomes" id="UP000001917">
    <property type="component" value="Chromosome"/>
</dbReference>
<keyword evidence="1" id="KW-0812">Transmembrane</keyword>
<evidence type="ECO:0000256" key="1">
    <source>
        <dbReference type="SAM" id="Phobius"/>
    </source>
</evidence>
<gene>
    <name evidence="2" type="ordered locus">Aaci_2936</name>
</gene>
<evidence type="ECO:0000313" key="3">
    <source>
        <dbReference type="Proteomes" id="UP000001917"/>
    </source>
</evidence>
<dbReference type="EMBL" id="CP001727">
    <property type="protein sequence ID" value="ACV59939.1"/>
    <property type="molecule type" value="Genomic_DNA"/>
</dbReference>
<dbReference type="RefSeq" id="WP_012812138.1">
    <property type="nucleotide sequence ID" value="NC_013205.1"/>
</dbReference>
<feature type="transmembrane region" description="Helical" evidence="1">
    <location>
        <begin position="136"/>
        <end position="162"/>
    </location>
</feature>
<reference evidence="3" key="1">
    <citation type="submission" date="2009-09" db="EMBL/GenBank/DDBJ databases">
        <title>The complete chromosome of Alicyclobacillus acidocaldarius subsp. acidocaldarius DSM 446.</title>
        <authorList>
            <consortium name="US DOE Joint Genome Institute (JGI-PGF)"/>
            <person name="Lucas S."/>
            <person name="Copeland A."/>
            <person name="Lapidus A."/>
            <person name="Glavina del Rio T."/>
            <person name="Dalin E."/>
            <person name="Tice H."/>
            <person name="Bruce D."/>
            <person name="Goodwin L."/>
            <person name="Pitluck S."/>
            <person name="Kyrpides N."/>
            <person name="Mavromatis K."/>
            <person name="Ivanova N."/>
            <person name="Ovchinnikova G."/>
            <person name="Chertkov O."/>
            <person name="Sims D."/>
            <person name="Brettin T."/>
            <person name="Detter J.C."/>
            <person name="Han C."/>
            <person name="Larimer F."/>
            <person name="Land M."/>
            <person name="Hauser L."/>
            <person name="Markowitz V."/>
            <person name="Cheng J.-F."/>
            <person name="Hugenholtz P."/>
            <person name="Woyke T."/>
            <person name="Wu D."/>
            <person name="Pukall R."/>
            <person name="Klenk H.-P."/>
            <person name="Eisen J.A."/>
        </authorList>
    </citation>
    <scope>NUCLEOTIDE SEQUENCE [LARGE SCALE GENOMIC DNA]</scope>
    <source>
        <strain evidence="3">ATCC 27009 / DSM 446 / BCRC 14685 / JCM 5260 / KCTC 1825 / NBRC 15652 / NCIMB 11725 / NRRL B-14509 / 104-IA</strain>
    </source>
</reference>
<dbReference type="KEGG" id="aac:Aaci_2936"/>
<keyword evidence="1" id="KW-1133">Transmembrane helix</keyword>
<protein>
    <recommendedName>
        <fullName evidence="4">Colicin V production protein</fullName>
    </recommendedName>
</protein>
<proteinExistence type="predicted"/>
<dbReference type="AlphaFoldDB" id="C8WVA2"/>